<sequence length="757" mass="82477">VAPVITTEGDIVTSASRTVTLSGNISDLDGSIVSHKWEQISGTPVTLLNPTSTLASFVAPTSYQEQTLVFRLTATDNEGAINSQTVTVKVTAATPSNQAPQIDAITDQTVRPSTVASIIANATDPDGQIAEYTWQQKSGTSVTLINPSSQQVTFNIPPITEDELLTFEVTVKDNQGATANQQAFVHVKPNRAPAFHFIADVTTDINQPVTIAASAYDRDGTIASYKWEQTAGTHVTIADPDSQALNFTSPTLNREETLTFKVTATDNEGATGSRTVDVTVQNTSNLIENLTFENNSIKLCLDALKEGNNWTFVDEVTHFTCRYGYHKDIEQFTSLTKLDIQNTTSASPVSISFEAFPNLTELKLIQSSGISDIDVSQNTLLEKLTVSEAKFASVNLANNANIKEVFLHRVPDLTNLDLVHNTKLTSLTVFGSQVQDLNLSHNVMLETVRVFGINGHPELDGKLQSISLPSTNKLTQLKLSANQLQSIDTANLSSLTDLDLSQNQLNLVTLTNNVKLTHLRLKENALASLDLMNNTALTVLDISDTGTFKIETSHLTELSELYAANKSLSTFSSNHYSKLTKLDLSENPISTIELTNMPLLRAVRLSETLIHSLDASNASNLVELEIKASPLNSITLPNESSKLAWLEVSFSSLSHLPVQQYTNLLKLEAAGNQLIDIDIRALTKLRTLHLGSNNITNLDISQNTLLRCVSVYDTTLTDNAKETLDNYASEFPLLDEITYTKATAIGQCGYDPYTPTP</sequence>
<dbReference type="SMART" id="SM00089">
    <property type="entry name" value="PKD"/>
    <property type="match status" value="3"/>
</dbReference>
<dbReference type="InterPro" id="IPR013783">
    <property type="entry name" value="Ig-like_fold"/>
</dbReference>
<dbReference type="InterPro" id="IPR001611">
    <property type="entry name" value="Leu-rich_rpt"/>
</dbReference>
<name>W0NQA1_9BACT</name>
<dbReference type="PANTHER" id="PTHR47566">
    <property type="match status" value="1"/>
</dbReference>
<dbReference type="EMBL" id="KF742554">
    <property type="protein sequence ID" value="AHG52967.1"/>
    <property type="molecule type" value="Genomic_DNA"/>
</dbReference>
<dbReference type="InterPro" id="IPR032675">
    <property type="entry name" value="LRR_dom_sf"/>
</dbReference>
<feature type="domain" description="PKD/Chitinase" evidence="3">
    <location>
        <begin position="192"/>
        <end position="283"/>
    </location>
</feature>
<dbReference type="InterPro" id="IPR052574">
    <property type="entry name" value="CDIRP"/>
</dbReference>
<organism evidence="4">
    <name type="scientific">uncultured bacterium B3TF_MPn_8</name>
    <dbReference type="NCBI Taxonomy" id="1439868"/>
    <lineage>
        <taxon>Bacteria</taxon>
        <taxon>environmental samples</taxon>
    </lineage>
</organism>
<feature type="domain" description="PKD/Chitinase" evidence="3">
    <location>
        <begin position="101"/>
        <end position="190"/>
    </location>
</feature>
<evidence type="ECO:0000259" key="3">
    <source>
        <dbReference type="SMART" id="SM00089"/>
    </source>
</evidence>
<dbReference type="InterPro" id="IPR022409">
    <property type="entry name" value="PKD/Chitinase_dom"/>
</dbReference>
<dbReference type="InterPro" id="IPR035986">
    <property type="entry name" value="PKD_dom_sf"/>
</dbReference>
<dbReference type="Gene3D" id="2.60.40.3010">
    <property type="match status" value="2"/>
</dbReference>
<proteinExistence type="predicted"/>
<feature type="domain" description="PKD/Chitinase" evidence="3">
    <location>
        <begin position="2"/>
        <end position="93"/>
    </location>
</feature>
<dbReference type="SUPFAM" id="SSF49299">
    <property type="entry name" value="PKD domain"/>
    <property type="match status" value="3"/>
</dbReference>
<evidence type="ECO:0000313" key="4">
    <source>
        <dbReference type="EMBL" id="AHG52967.1"/>
    </source>
</evidence>
<keyword evidence="1" id="KW-0433">Leucine-rich repeat</keyword>
<protein>
    <submittedName>
        <fullName evidence="4">COG3979 Uncharacterized protein contain chitin-binding domain type 3</fullName>
    </submittedName>
</protein>
<dbReference type="Pfam" id="PF22352">
    <property type="entry name" value="K319L-like_PKD"/>
    <property type="match status" value="3"/>
</dbReference>
<dbReference type="PROSITE" id="PS51450">
    <property type="entry name" value="LRR"/>
    <property type="match status" value="2"/>
</dbReference>
<feature type="non-terminal residue" evidence="4">
    <location>
        <position position="1"/>
    </location>
</feature>
<reference evidence="4" key="1">
    <citation type="journal article" date="2013" name="Front. Microbiol.">
        <title>Metatranscriptomic and functional metagenomic analysis of methylphosphonate utilization by marine bacteria.</title>
        <authorList>
            <person name="Martinez A."/>
            <person name="Ventouras L.A."/>
            <person name="Wilson S.T."/>
            <person name="Karl D.M."/>
            <person name="Delong E.F."/>
        </authorList>
    </citation>
    <scope>NUCLEOTIDE SEQUENCE</scope>
</reference>
<keyword evidence="2" id="KW-0677">Repeat</keyword>
<evidence type="ECO:0000256" key="2">
    <source>
        <dbReference type="ARBA" id="ARBA00022737"/>
    </source>
</evidence>
<dbReference type="Gene3D" id="2.60.40.10">
    <property type="entry name" value="Immunoglobulins"/>
    <property type="match status" value="1"/>
</dbReference>
<dbReference type="GO" id="GO:0035591">
    <property type="term" value="F:signaling adaptor activity"/>
    <property type="evidence" value="ECO:0007669"/>
    <property type="project" value="TreeGrafter"/>
</dbReference>
<dbReference type="SUPFAM" id="SSF52058">
    <property type="entry name" value="L domain-like"/>
    <property type="match status" value="2"/>
</dbReference>
<dbReference type="Gene3D" id="3.80.10.10">
    <property type="entry name" value="Ribonuclease Inhibitor"/>
    <property type="match status" value="3"/>
</dbReference>
<accession>W0NQA1</accession>
<evidence type="ECO:0000256" key="1">
    <source>
        <dbReference type="ARBA" id="ARBA00022614"/>
    </source>
</evidence>
<dbReference type="AlphaFoldDB" id="W0NQA1"/>
<dbReference type="PANTHER" id="PTHR47566:SF1">
    <property type="entry name" value="PROTEIN NUD1"/>
    <property type="match status" value="1"/>
</dbReference>